<protein>
    <submittedName>
        <fullName evidence="4">NAD(P)-binding protein</fullName>
    </submittedName>
</protein>
<dbReference type="OrthoDB" id="153074at2759"/>
<reference evidence="4" key="1">
    <citation type="journal article" date="2020" name="Stud. Mycol.">
        <title>101 Dothideomycetes genomes: a test case for predicting lifestyles and emergence of pathogens.</title>
        <authorList>
            <person name="Haridas S."/>
            <person name="Albert R."/>
            <person name="Binder M."/>
            <person name="Bloem J."/>
            <person name="Labutti K."/>
            <person name="Salamov A."/>
            <person name="Andreopoulos B."/>
            <person name="Baker S."/>
            <person name="Barry K."/>
            <person name="Bills G."/>
            <person name="Bluhm B."/>
            <person name="Cannon C."/>
            <person name="Castanera R."/>
            <person name="Culley D."/>
            <person name="Daum C."/>
            <person name="Ezra D."/>
            <person name="Gonzalez J."/>
            <person name="Henrissat B."/>
            <person name="Kuo A."/>
            <person name="Liang C."/>
            <person name="Lipzen A."/>
            <person name="Lutzoni F."/>
            <person name="Magnuson J."/>
            <person name="Mondo S."/>
            <person name="Nolan M."/>
            <person name="Ohm R."/>
            <person name="Pangilinan J."/>
            <person name="Park H.-J."/>
            <person name="Ramirez L."/>
            <person name="Alfaro M."/>
            <person name="Sun H."/>
            <person name="Tritt A."/>
            <person name="Yoshinaga Y."/>
            <person name="Zwiers L.-H."/>
            <person name="Turgeon B."/>
            <person name="Goodwin S."/>
            <person name="Spatafora J."/>
            <person name="Crous P."/>
            <person name="Grigoriev I."/>
        </authorList>
    </citation>
    <scope>NUCLEOTIDE SEQUENCE</scope>
    <source>
        <strain evidence="4">CBS 122368</strain>
    </source>
</reference>
<proteinExistence type="inferred from homology"/>
<accession>A0A6A6IHD0</accession>
<dbReference type="Proteomes" id="UP000800094">
    <property type="component" value="Unassembled WGS sequence"/>
</dbReference>
<dbReference type="GO" id="GO:0016616">
    <property type="term" value="F:oxidoreductase activity, acting on the CH-OH group of donors, NAD or NADP as acceptor"/>
    <property type="evidence" value="ECO:0007669"/>
    <property type="project" value="UniProtKB-ARBA"/>
</dbReference>
<sequence length="279" mass="30868">MTDSTMTEEDSTPQAVLVVGGGQGIGLETTKSILSLSCTAKVVAFGLHFDSSVDFLREHYPDRLWTVQGDVRVAGERKTALRVCEKEMKAIDTLVYTAGVITPIERIENLKMEDVKAAFDVNVFGCMAMCQLCLPALRRSRVANFTNAAYGKVLILSSACDADINYHGWMPYCTTKAALTRFIQMLAHEEPLLTVQGVYPKLTRTKMPEDVIAGKYRGVMADHEIERFRVWNEIGDEMVEPAVWCGEAVGKLAVGLYQGGRSGETLYYDEHVPKKIVGT</sequence>
<dbReference type="InterPro" id="IPR020904">
    <property type="entry name" value="Sc_DH/Rdtase_CS"/>
</dbReference>
<dbReference type="Pfam" id="PF00106">
    <property type="entry name" value="adh_short"/>
    <property type="match status" value="1"/>
</dbReference>
<evidence type="ECO:0000256" key="3">
    <source>
        <dbReference type="ARBA" id="ARBA00023002"/>
    </source>
</evidence>
<dbReference type="GeneID" id="54582431"/>
<dbReference type="PROSITE" id="PS00061">
    <property type="entry name" value="ADH_SHORT"/>
    <property type="match status" value="1"/>
</dbReference>
<evidence type="ECO:0000313" key="5">
    <source>
        <dbReference type="Proteomes" id="UP000800094"/>
    </source>
</evidence>
<dbReference type="PRINTS" id="PR00081">
    <property type="entry name" value="GDHRDH"/>
</dbReference>
<dbReference type="PANTHER" id="PTHR43008:SF8">
    <property type="entry name" value="BENZIL REDUCTASE ((S)-BENZOIN FORMING) IRC24"/>
    <property type="match status" value="1"/>
</dbReference>
<evidence type="ECO:0000256" key="1">
    <source>
        <dbReference type="ARBA" id="ARBA00006484"/>
    </source>
</evidence>
<keyword evidence="5" id="KW-1185">Reference proteome</keyword>
<dbReference type="Gene3D" id="3.40.50.720">
    <property type="entry name" value="NAD(P)-binding Rossmann-like Domain"/>
    <property type="match status" value="1"/>
</dbReference>
<comment type="similarity">
    <text evidence="1">Belongs to the short-chain dehydrogenases/reductases (SDR) family.</text>
</comment>
<dbReference type="RefSeq" id="XP_033684581.1">
    <property type="nucleotide sequence ID" value="XM_033829101.1"/>
</dbReference>
<evidence type="ECO:0000313" key="4">
    <source>
        <dbReference type="EMBL" id="KAF2249577.1"/>
    </source>
</evidence>
<dbReference type="GO" id="GO:0050664">
    <property type="term" value="F:oxidoreductase activity, acting on NAD(P)H, oxygen as acceptor"/>
    <property type="evidence" value="ECO:0007669"/>
    <property type="project" value="TreeGrafter"/>
</dbReference>
<dbReference type="InterPro" id="IPR002347">
    <property type="entry name" value="SDR_fam"/>
</dbReference>
<dbReference type="PANTHER" id="PTHR43008">
    <property type="entry name" value="BENZIL REDUCTASE"/>
    <property type="match status" value="1"/>
</dbReference>
<keyword evidence="2" id="KW-0521">NADP</keyword>
<gene>
    <name evidence="4" type="ORF">BU26DRAFT_519602</name>
</gene>
<dbReference type="SUPFAM" id="SSF51735">
    <property type="entry name" value="NAD(P)-binding Rossmann-fold domains"/>
    <property type="match status" value="1"/>
</dbReference>
<organism evidence="4 5">
    <name type="scientific">Trematosphaeria pertusa</name>
    <dbReference type="NCBI Taxonomy" id="390896"/>
    <lineage>
        <taxon>Eukaryota</taxon>
        <taxon>Fungi</taxon>
        <taxon>Dikarya</taxon>
        <taxon>Ascomycota</taxon>
        <taxon>Pezizomycotina</taxon>
        <taxon>Dothideomycetes</taxon>
        <taxon>Pleosporomycetidae</taxon>
        <taxon>Pleosporales</taxon>
        <taxon>Massarineae</taxon>
        <taxon>Trematosphaeriaceae</taxon>
        <taxon>Trematosphaeria</taxon>
    </lineage>
</organism>
<name>A0A6A6IHD0_9PLEO</name>
<dbReference type="InterPro" id="IPR036291">
    <property type="entry name" value="NAD(P)-bd_dom_sf"/>
</dbReference>
<dbReference type="EMBL" id="ML987195">
    <property type="protein sequence ID" value="KAF2249577.1"/>
    <property type="molecule type" value="Genomic_DNA"/>
</dbReference>
<dbReference type="AlphaFoldDB" id="A0A6A6IHD0"/>
<evidence type="ECO:0000256" key="2">
    <source>
        <dbReference type="ARBA" id="ARBA00022857"/>
    </source>
</evidence>
<keyword evidence="3" id="KW-0560">Oxidoreductase</keyword>